<proteinExistence type="predicted"/>
<accession>A0A8J2LJP7</accession>
<organism evidence="1 2">
    <name type="scientific">Allacma fusca</name>
    <dbReference type="NCBI Taxonomy" id="39272"/>
    <lineage>
        <taxon>Eukaryota</taxon>
        <taxon>Metazoa</taxon>
        <taxon>Ecdysozoa</taxon>
        <taxon>Arthropoda</taxon>
        <taxon>Hexapoda</taxon>
        <taxon>Collembola</taxon>
        <taxon>Symphypleona</taxon>
        <taxon>Sminthuridae</taxon>
        <taxon>Allacma</taxon>
    </lineage>
</organism>
<feature type="non-terminal residue" evidence="1">
    <location>
        <position position="1"/>
    </location>
</feature>
<comment type="caution">
    <text evidence="1">The sequence shown here is derived from an EMBL/GenBank/DDBJ whole genome shotgun (WGS) entry which is preliminary data.</text>
</comment>
<dbReference type="Proteomes" id="UP000708208">
    <property type="component" value="Unassembled WGS sequence"/>
</dbReference>
<reference evidence="1" key="1">
    <citation type="submission" date="2021-06" db="EMBL/GenBank/DDBJ databases">
        <authorList>
            <person name="Hodson N. C."/>
            <person name="Mongue J. A."/>
            <person name="Jaron S. K."/>
        </authorList>
    </citation>
    <scope>NUCLEOTIDE SEQUENCE</scope>
</reference>
<sequence>IRFKTVIRKLRKFNFVIHFGGCFFHAKIKNKLYKDPNACGKYRTLEMQKL</sequence>
<dbReference type="AlphaFoldDB" id="A0A8J2LJP7"/>
<gene>
    <name evidence="1" type="ORF">AFUS01_LOCUS43898</name>
</gene>
<dbReference type="EMBL" id="CAJVCH010570222">
    <property type="protein sequence ID" value="CAG7834384.1"/>
    <property type="molecule type" value="Genomic_DNA"/>
</dbReference>
<name>A0A8J2LJP7_9HEXA</name>
<protein>
    <submittedName>
        <fullName evidence="1">Uncharacterized protein</fullName>
    </submittedName>
</protein>
<evidence type="ECO:0000313" key="1">
    <source>
        <dbReference type="EMBL" id="CAG7834384.1"/>
    </source>
</evidence>
<keyword evidence="2" id="KW-1185">Reference proteome</keyword>
<evidence type="ECO:0000313" key="2">
    <source>
        <dbReference type="Proteomes" id="UP000708208"/>
    </source>
</evidence>